<evidence type="ECO:0000313" key="1">
    <source>
        <dbReference type="EMBL" id="MTF37926.1"/>
    </source>
</evidence>
<reference evidence="1 2" key="1">
    <citation type="submission" date="2019-11" db="EMBL/GenBank/DDBJ databases">
        <title>Isolation of a new High Light Tolerant Cyanobacteria.</title>
        <authorList>
            <person name="Dobson Z."/>
            <person name="Vaughn N."/>
            <person name="Vaughn M."/>
            <person name="Fromme P."/>
            <person name="Mazor Y."/>
        </authorList>
    </citation>
    <scope>NUCLEOTIDE SEQUENCE [LARGE SCALE GENOMIC DNA]</scope>
    <source>
        <strain evidence="1 2">0216</strain>
    </source>
</reference>
<dbReference type="RefSeq" id="WP_015218497.1">
    <property type="nucleotide sequence ID" value="NZ_WMIA01000002.1"/>
</dbReference>
<name>A0A844GV52_9CHRO</name>
<dbReference type="Proteomes" id="UP000437131">
    <property type="component" value="Unassembled WGS sequence"/>
</dbReference>
<evidence type="ECO:0000313" key="2">
    <source>
        <dbReference type="Proteomes" id="UP000437131"/>
    </source>
</evidence>
<accession>A0A844GV52</accession>
<comment type="caution">
    <text evidence="1">The sequence shown here is derived from an EMBL/GenBank/DDBJ whole genome shotgun (WGS) entry which is preliminary data.</text>
</comment>
<dbReference type="EMBL" id="WMIA01000002">
    <property type="protein sequence ID" value="MTF37926.1"/>
    <property type="molecule type" value="Genomic_DNA"/>
</dbReference>
<dbReference type="AlphaFoldDB" id="A0A844GV52"/>
<gene>
    <name evidence="1" type="ORF">GGC33_03165</name>
</gene>
<sequence length="72" mass="8562">MIDPHYPHIVIAFDYRNCRVEVEKDSFQGEEIYSVWVNYGFQCVVLTPCCYSKTEAIRKGKHWIDSQLIFDE</sequence>
<proteinExistence type="predicted"/>
<protein>
    <submittedName>
        <fullName evidence="1">Uncharacterized protein</fullName>
    </submittedName>
</protein>
<organism evidence="1 2">
    <name type="scientific">Cyanobacterium aponinum 0216</name>
    <dbReference type="NCBI Taxonomy" id="2676140"/>
    <lineage>
        <taxon>Bacteria</taxon>
        <taxon>Bacillati</taxon>
        <taxon>Cyanobacteriota</taxon>
        <taxon>Cyanophyceae</taxon>
        <taxon>Oscillatoriophycideae</taxon>
        <taxon>Chroococcales</taxon>
        <taxon>Geminocystaceae</taxon>
        <taxon>Cyanobacterium</taxon>
    </lineage>
</organism>